<comment type="subcellular location">
    <subcellularLocation>
        <location evidence="1">Membrane</location>
        <topology evidence="1">Multi-pass membrane protein</topology>
    </subcellularLocation>
</comment>
<feature type="transmembrane region" description="Helical" evidence="6">
    <location>
        <begin position="94"/>
        <end position="114"/>
    </location>
</feature>
<organism evidence="7 8">
    <name type="scientific">Diatrype stigma</name>
    <dbReference type="NCBI Taxonomy" id="117547"/>
    <lineage>
        <taxon>Eukaryota</taxon>
        <taxon>Fungi</taxon>
        <taxon>Dikarya</taxon>
        <taxon>Ascomycota</taxon>
        <taxon>Pezizomycotina</taxon>
        <taxon>Sordariomycetes</taxon>
        <taxon>Xylariomycetidae</taxon>
        <taxon>Xylariales</taxon>
        <taxon>Diatrypaceae</taxon>
        <taxon>Diatrype</taxon>
    </lineage>
</organism>
<dbReference type="Proteomes" id="UP001320420">
    <property type="component" value="Unassembled WGS sequence"/>
</dbReference>
<dbReference type="GO" id="GO:0022857">
    <property type="term" value="F:transmembrane transporter activity"/>
    <property type="evidence" value="ECO:0007669"/>
    <property type="project" value="InterPro"/>
</dbReference>
<evidence type="ECO:0000256" key="1">
    <source>
        <dbReference type="ARBA" id="ARBA00004141"/>
    </source>
</evidence>
<evidence type="ECO:0000256" key="5">
    <source>
        <dbReference type="ARBA" id="ARBA00023136"/>
    </source>
</evidence>
<evidence type="ECO:0000313" key="8">
    <source>
        <dbReference type="Proteomes" id="UP001320420"/>
    </source>
</evidence>
<dbReference type="GO" id="GO:0016020">
    <property type="term" value="C:membrane"/>
    <property type="evidence" value="ECO:0007669"/>
    <property type="project" value="UniProtKB-SubCell"/>
</dbReference>
<gene>
    <name evidence="7" type="ORF">SLS62_006073</name>
</gene>
<keyword evidence="5 6" id="KW-0472">Membrane</keyword>
<keyword evidence="3 6" id="KW-0812">Transmembrane</keyword>
<proteinExistence type="predicted"/>
<evidence type="ECO:0008006" key="9">
    <source>
        <dbReference type="Google" id="ProtNLM"/>
    </source>
</evidence>
<keyword evidence="4 6" id="KW-1133">Transmembrane helix</keyword>
<dbReference type="PANTHER" id="PTHR45649">
    <property type="entry name" value="AMINO-ACID PERMEASE BAT1"/>
    <property type="match status" value="1"/>
</dbReference>
<dbReference type="InterPro" id="IPR002293">
    <property type="entry name" value="AA/rel_permease1"/>
</dbReference>
<name>A0AAN9UTG2_9PEZI</name>
<evidence type="ECO:0000256" key="6">
    <source>
        <dbReference type="SAM" id="Phobius"/>
    </source>
</evidence>
<dbReference type="Gene3D" id="1.20.1740.10">
    <property type="entry name" value="Amino acid/polyamine transporter I"/>
    <property type="match status" value="1"/>
</dbReference>
<dbReference type="AlphaFoldDB" id="A0AAN9UTG2"/>
<protein>
    <recommendedName>
        <fullName evidence="9">Amino acid permease</fullName>
    </recommendedName>
</protein>
<dbReference type="Pfam" id="PF13520">
    <property type="entry name" value="AA_permease_2"/>
    <property type="match status" value="1"/>
</dbReference>
<keyword evidence="8" id="KW-1185">Reference proteome</keyword>
<dbReference type="EMBL" id="JAKJXP020000043">
    <property type="protein sequence ID" value="KAK7751930.1"/>
    <property type="molecule type" value="Genomic_DNA"/>
</dbReference>
<sequence>MTQQQDAGAEVHRHHHQMVEFGDGDGDVHVTSLLTDPKEHAAVLGQDATLDEKTLGALGYKQEFKRDFTLFESFSVSFSVLGLLPSIASTIGYSFGYAGTAGAVWGWLVASLLIQATAFSMAELCSSMPTAGGLYYAAAALAPEGWGPLASWIVGCLPSPLTSTNIIEVKFLRFRDWTLFG</sequence>
<comment type="caution">
    <text evidence="7">The sequence shown here is derived from an EMBL/GenBank/DDBJ whole genome shotgun (WGS) entry which is preliminary data.</text>
</comment>
<evidence type="ECO:0000256" key="2">
    <source>
        <dbReference type="ARBA" id="ARBA00022448"/>
    </source>
</evidence>
<keyword evidence="2" id="KW-0813">Transport</keyword>
<dbReference type="PANTHER" id="PTHR45649:SF29">
    <property type="entry name" value="AMINO ACID TRANSPORTER (EUROFUNG)"/>
    <property type="match status" value="1"/>
</dbReference>
<evidence type="ECO:0000313" key="7">
    <source>
        <dbReference type="EMBL" id="KAK7751930.1"/>
    </source>
</evidence>
<accession>A0AAN9UTG2</accession>
<evidence type="ECO:0000256" key="4">
    <source>
        <dbReference type="ARBA" id="ARBA00022989"/>
    </source>
</evidence>
<feature type="transmembrane region" description="Helical" evidence="6">
    <location>
        <begin position="68"/>
        <end position="88"/>
    </location>
</feature>
<evidence type="ECO:0000256" key="3">
    <source>
        <dbReference type="ARBA" id="ARBA00022692"/>
    </source>
</evidence>
<reference evidence="7 8" key="1">
    <citation type="submission" date="2024-02" db="EMBL/GenBank/DDBJ databases">
        <title>De novo assembly and annotation of 12 fungi associated with fruit tree decline syndrome in Ontario, Canada.</title>
        <authorList>
            <person name="Sulman M."/>
            <person name="Ellouze W."/>
            <person name="Ilyukhin E."/>
        </authorList>
    </citation>
    <scope>NUCLEOTIDE SEQUENCE [LARGE SCALE GENOMIC DNA]</scope>
    <source>
        <strain evidence="7 8">M11/M66-122</strain>
    </source>
</reference>